<sequence>MVLIGCICIFISLGCYSMEMNIRSNNLKDYKKCLELDIIEKPREYLLTRLNRYIVENVSCKENNLKGSRCSLDNIKIYFEECYIYYDENIDCFKAEYIFNGKFYKEEIYEYELREGRFVCSCVDYSFSRECK</sequence>
<organism evidence="1 2">
    <name type="scientific">Clostridium aromativorans</name>
    <dbReference type="NCBI Taxonomy" id="2836848"/>
    <lineage>
        <taxon>Bacteria</taxon>
        <taxon>Bacillati</taxon>
        <taxon>Bacillota</taxon>
        <taxon>Clostridia</taxon>
        <taxon>Eubacteriales</taxon>
        <taxon>Clostridiaceae</taxon>
        <taxon>Clostridium</taxon>
    </lineage>
</organism>
<name>A0ABS8N2M4_9CLOT</name>
<reference evidence="1" key="1">
    <citation type="submission" date="2021-11" db="EMBL/GenBank/DDBJ databases">
        <authorList>
            <person name="Qingchun L."/>
            <person name="Dong Z."/>
            <person name="Zongwei Q."/>
            <person name="Jia Z."/>
            <person name="Duotao L."/>
        </authorList>
    </citation>
    <scope>NUCLEOTIDE SEQUENCE</scope>
    <source>
        <strain evidence="1">WLY-B-L2</strain>
    </source>
</reference>
<dbReference type="RefSeq" id="WP_229980933.1">
    <property type="nucleotide sequence ID" value="NZ_JAJJPB010000002.1"/>
</dbReference>
<protein>
    <recommendedName>
        <fullName evidence="3">Lipoprotein</fullName>
    </recommendedName>
</protein>
<evidence type="ECO:0000313" key="1">
    <source>
        <dbReference type="EMBL" id="MCC9294040.1"/>
    </source>
</evidence>
<proteinExistence type="predicted"/>
<accession>A0ABS8N2M4</accession>
<dbReference type="EMBL" id="JAJJPB010000002">
    <property type="protein sequence ID" value="MCC9294040.1"/>
    <property type="molecule type" value="Genomic_DNA"/>
</dbReference>
<keyword evidence="2" id="KW-1185">Reference proteome</keyword>
<dbReference type="Proteomes" id="UP001165422">
    <property type="component" value="Unassembled WGS sequence"/>
</dbReference>
<evidence type="ECO:0008006" key="3">
    <source>
        <dbReference type="Google" id="ProtNLM"/>
    </source>
</evidence>
<evidence type="ECO:0000313" key="2">
    <source>
        <dbReference type="Proteomes" id="UP001165422"/>
    </source>
</evidence>
<gene>
    <name evidence="1" type="ORF">LN736_04040</name>
</gene>
<comment type="caution">
    <text evidence="1">The sequence shown here is derived from an EMBL/GenBank/DDBJ whole genome shotgun (WGS) entry which is preliminary data.</text>
</comment>